<gene>
    <name evidence="3" type="ORF">GCM10009867_19350</name>
</gene>
<dbReference type="PROSITE" id="PS51257">
    <property type="entry name" value="PROKAR_LIPOPROTEIN"/>
    <property type="match status" value="1"/>
</dbReference>
<protein>
    <submittedName>
        <fullName evidence="3">ABC transporter substrate-binding protein</fullName>
    </submittedName>
</protein>
<dbReference type="PANTHER" id="PTHR30290">
    <property type="entry name" value="PERIPLASMIC BINDING COMPONENT OF ABC TRANSPORTER"/>
    <property type="match status" value="1"/>
</dbReference>
<evidence type="ECO:0000313" key="3">
    <source>
        <dbReference type="EMBL" id="GAA2735916.1"/>
    </source>
</evidence>
<dbReference type="InterPro" id="IPR039424">
    <property type="entry name" value="SBP_5"/>
</dbReference>
<evidence type="ECO:0000313" key="4">
    <source>
        <dbReference type="Proteomes" id="UP001501326"/>
    </source>
</evidence>
<sequence length="514" mass="54479">MHRRTAVAALAASLALTTGACAATDQRTAAPTTLRVAGPFEVHSLEPAADGELFTRLEVTETLVTSDVRGQLSPGLARDWRPSSDRTQWTFDLVEGATFHDGTPVTGEVVAVSLERAAQEPASPLADLDVEGVDSAGQAVTVRLAAPALTLPAVLTHYSTAVLAPGSYGTDGRVRSVIGTGPYAIDEIALPSRVSTTRAKQWRGKAPAVESVQFQAVGRAETRALMAVSGQADVVFGLEPAGRSRVDAADSVRMESSLQPRTLMLKLNADHPALADVRVRRALSLALDRPAMAQAVLREQDLAATQLLPPSLEAWHSTEVAPLRHDVQEARAQLAAAGWAPGADGVVRKDGTKLELTLLTYPDRPELPALATAIQAELAKVGVAVRVDVTNSSEIPAGQKDGSLEMALVAKHFALVSDPLVDIAAVFAPGGSDWGVMNWQDDDMDQAVKALLTGTSEQRGAQARETIVETAQAELPLVPVAWYRMNAAVSDRVDGFVMDPLETTWRISGTSWAR</sequence>
<dbReference type="Gene3D" id="3.40.190.10">
    <property type="entry name" value="Periplasmic binding protein-like II"/>
    <property type="match status" value="1"/>
</dbReference>
<feature type="signal peptide" evidence="1">
    <location>
        <begin position="1"/>
        <end position="22"/>
    </location>
</feature>
<evidence type="ECO:0000259" key="2">
    <source>
        <dbReference type="Pfam" id="PF00496"/>
    </source>
</evidence>
<dbReference type="InterPro" id="IPR000914">
    <property type="entry name" value="SBP_5_dom"/>
</dbReference>
<organism evidence="3 4">
    <name type="scientific">Pedococcus aerophilus</name>
    <dbReference type="NCBI Taxonomy" id="436356"/>
    <lineage>
        <taxon>Bacteria</taxon>
        <taxon>Bacillati</taxon>
        <taxon>Actinomycetota</taxon>
        <taxon>Actinomycetes</taxon>
        <taxon>Micrococcales</taxon>
        <taxon>Intrasporangiaceae</taxon>
        <taxon>Pedococcus</taxon>
    </lineage>
</organism>
<accession>A0ABN3UMV9</accession>
<dbReference type="EMBL" id="BAAARN010000001">
    <property type="protein sequence ID" value="GAA2735916.1"/>
    <property type="molecule type" value="Genomic_DNA"/>
</dbReference>
<dbReference type="Pfam" id="PF00496">
    <property type="entry name" value="SBP_bac_5"/>
    <property type="match status" value="1"/>
</dbReference>
<feature type="chain" id="PRO_5047043917" evidence="1">
    <location>
        <begin position="23"/>
        <end position="514"/>
    </location>
</feature>
<evidence type="ECO:0000256" key="1">
    <source>
        <dbReference type="SAM" id="SignalP"/>
    </source>
</evidence>
<keyword evidence="1" id="KW-0732">Signal</keyword>
<proteinExistence type="predicted"/>
<dbReference type="PANTHER" id="PTHR30290:SF83">
    <property type="entry name" value="ABC TRANSPORTER SUBSTRATE-BINDING PROTEIN"/>
    <property type="match status" value="1"/>
</dbReference>
<dbReference type="Gene3D" id="3.10.105.10">
    <property type="entry name" value="Dipeptide-binding Protein, Domain 3"/>
    <property type="match status" value="1"/>
</dbReference>
<dbReference type="InterPro" id="IPR030678">
    <property type="entry name" value="Peptide/Ni-bd"/>
</dbReference>
<feature type="domain" description="Solute-binding protein family 5" evidence="2">
    <location>
        <begin position="72"/>
        <end position="412"/>
    </location>
</feature>
<dbReference type="CDD" id="cd08490">
    <property type="entry name" value="PBP2_NikA_DppA_OppA_like_3"/>
    <property type="match status" value="1"/>
</dbReference>
<dbReference type="Proteomes" id="UP001501326">
    <property type="component" value="Unassembled WGS sequence"/>
</dbReference>
<dbReference type="SUPFAM" id="SSF53850">
    <property type="entry name" value="Periplasmic binding protein-like II"/>
    <property type="match status" value="1"/>
</dbReference>
<dbReference type="RefSeq" id="WP_344192579.1">
    <property type="nucleotide sequence ID" value="NZ_BAAARN010000001.1"/>
</dbReference>
<dbReference type="PIRSF" id="PIRSF002741">
    <property type="entry name" value="MppA"/>
    <property type="match status" value="1"/>
</dbReference>
<comment type="caution">
    <text evidence="3">The sequence shown here is derived from an EMBL/GenBank/DDBJ whole genome shotgun (WGS) entry which is preliminary data.</text>
</comment>
<name>A0ABN3UMV9_9MICO</name>
<reference evidence="3 4" key="1">
    <citation type="journal article" date="2019" name="Int. J. Syst. Evol. Microbiol.">
        <title>The Global Catalogue of Microorganisms (GCM) 10K type strain sequencing project: providing services to taxonomists for standard genome sequencing and annotation.</title>
        <authorList>
            <consortium name="The Broad Institute Genomics Platform"/>
            <consortium name="The Broad Institute Genome Sequencing Center for Infectious Disease"/>
            <person name="Wu L."/>
            <person name="Ma J."/>
        </authorList>
    </citation>
    <scope>NUCLEOTIDE SEQUENCE [LARGE SCALE GENOMIC DNA]</scope>
    <source>
        <strain evidence="3 4">JCM 16378</strain>
    </source>
</reference>
<keyword evidence="4" id="KW-1185">Reference proteome</keyword>